<protein>
    <submittedName>
        <fullName evidence="2">PapG chaperone-binding domain-containing protein</fullName>
    </submittedName>
</protein>
<evidence type="ECO:0000313" key="3">
    <source>
        <dbReference type="Proteomes" id="UP000182427"/>
    </source>
</evidence>
<reference evidence="2 3" key="1">
    <citation type="submission" date="2016-10" db="EMBL/GenBank/DDBJ databases">
        <authorList>
            <person name="de Groot N.N."/>
        </authorList>
    </citation>
    <scope>NUCLEOTIDE SEQUENCE [LARGE SCALE GENOMIC DNA]</scope>
    <source>
        <strain evidence="2 3">GAS232</strain>
    </source>
</reference>
<sequence length="386" mass="41866">MLFNRTYGITNGVICGFGTIAILWSSLANCQTLHAGPPSSTMSLPMSGPENATRPTYEHGKLMRFVRSSSNGWANNISITDAVTQKTTSLRFWPAKVQNMTIVAVSYGEDQKLSVSAHTMTPTGPQSYLYTVDQDGTAIQTTPTEDYLATRIVRMADGSTWTLGIAHALQESTSKQYKNYDAFRHYAANGQLLEHLWPRWGDDIDIVTSSTREDGSRVLIAHSKTGMPDKTFGPPFFGPTSGFARPMSLFMVNNGDNVVIYDGVNSKIHLWQSKLKKLTSWKISERLSGMSVNGLALLSNGTILASRTGVSANSNASAGDAHAGLFSLKVLSNSFATWSPVKVEGRGMATTGDFRVLGSDNGKFVYVDAALFPHQAAWGSIESTQP</sequence>
<feature type="domain" description="PapG chaperone-binding" evidence="1">
    <location>
        <begin position="52"/>
        <end position="114"/>
    </location>
</feature>
<name>A0A1G7HMJ9_9BACT</name>
<dbReference type="AlphaFoldDB" id="A0A1G7HMJ9"/>
<dbReference type="SUPFAM" id="SSF75011">
    <property type="entry name" value="3-carboxy-cis,cis-mucoante lactonizing enzyme"/>
    <property type="match status" value="1"/>
</dbReference>
<proteinExistence type="predicted"/>
<dbReference type="InterPro" id="IPR005309">
    <property type="entry name" value="PapG_chaper-bd_C"/>
</dbReference>
<organism evidence="2 3">
    <name type="scientific">Terriglobus roseus</name>
    <dbReference type="NCBI Taxonomy" id="392734"/>
    <lineage>
        <taxon>Bacteria</taxon>
        <taxon>Pseudomonadati</taxon>
        <taxon>Acidobacteriota</taxon>
        <taxon>Terriglobia</taxon>
        <taxon>Terriglobales</taxon>
        <taxon>Acidobacteriaceae</taxon>
        <taxon>Terriglobus</taxon>
    </lineage>
</organism>
<dbReference type="Pfam" id="PF03628">
    <property type="entry name" value="PapG_C"/>
    <property type="match status" value="1"/>
</dbReference>
<keyword evidence="3" id="KW-1185">Reference proteome</keyword>
<evidence type="ECO:0000313" key="2">
    <source>
        <dbReference type="EMBL" id="SDF01682.1"/>
    </source>
</evidence>
<accession>A0A1G7HMJ9</accession>
<dbReference type="EMBL" id="LT629690">
    <property type="protein sequence ID" value="SDF01682.1"/>
    <property type="molecule type" value="Genomic_DNA"/>
</dbReference>
<evidence type="ECO:0000259" key="1">
    <source>
        <dbReference type="Pfam" id="PF03628"/>
    </source>
</evidence>
<dbReference type="Proteomes" id="UP000182427">
    <property type="component" value="Chromosome I"/>
</dbReference>
<gene>
    <name evidence="2" type="ORF">SAMN05444167_1140</name>
</gene>